<dbReference type="PROSITE" id="PS00765">
    <property type="entry name" value="P_GLUCOSE_ISOMERASE_1"/>
    <property type="match status" value="1"/>
</dbReference>
<dbReference type="CDD" id="cd05015">
    <property type="entry name" value="SIS_PGI_1"/>
    <property type="match status" value="1"/>
</dbReference>
<comment type="function">
    <text evidence="7">Catalyzes the reversible isomerization of glucose-6-phosphate to fructose-6-phosphate.</text>
</comment>
<dbReference type="PRINTS" id="PR00662">
    <property type="entry name" value="G6PISOMERASE"/>
</dbReference>
<dbReference type="Gene3D" id="1.10.1390.10">
    <property type="match status" value="1"/>
</dbReference>
<name>A0ABZ1Z025_9NOCA</name>
<dbReference type="InterPro" id="IPR046348">
    <property type="entry name" value="SIS_dom_sf"/>
</dbReference>
<dbReference type="InterPro" id="IPR018189">
    <property type="entry name" value="Phosphoglucose_isomerase_CS"/>
</dbReference>
<evidence type="ECO:0000256" key="7">
    <source>
        <dbReference type="HAMAP-Rule" id="MF_00473"/>
    </source>
</evidence>
<evidence type="ECO:0000256" key="1">
    <source>
        <dbReference type="ARBA" id="ARBA00004926"/>
    </source>
</evidence>
<evidence type="ECO:0000256" key="4">
    <source>
        <dbReference type="ARBA" id="ARBA00023152"/>
    </source>
</evidence>
<dbReference type="PROSITE" id="PS00174">
    <property type="entry name" value="P_GLUCOSE_ISOMERASE_2"/>
    <property type="match status" value="1"/>
</dbReference>
<dbReference type="Pfam" id="PF00342">
    <property type="entry name" value="PGI"/>
    <property type="match status" value="1"/>
</dbReference>
<reference evidence="9" key="1">
    <citation type="submission" date="2022-10" db="EMBL/GenBank/DDBJ databases">
        <title>The complete genomes of actinobacterial strains from the NBC collection.</title>
        <authorList>
            <person name="Joergensen T.S."/>
            <person name="Alvarez Arevalo M."/>
            <person name="Sterndorff E.B."/>
            <person name="Faurdal D."/>
            <person name="Vuksanovic O."/>
            <person name="Mourched A.-S."/>
            <person name="Charusanti P."/>
            <person name="Shaw S."/>
            <person name="Blin K."/>
            <person name="Weber T."/>
        </authorList>
    </citation>
    <scope>NUCLEOTIDE SEQUENCE</scope>
    <source>
        <strain evidence="9">NBC_01482</strain>
    </source>
</reference>
<keyword evidence="3 7" id="KW-0312">Gluconeogenesis</keyword>
<keyword evidence="5 7" id="KW-0413">Isomerase</keyword>
<dbReference type="HAMAP" id="MF_00473">
    <property type="entry name" value="G6P_isomerase"/>
    <property type="match status" value="1"/>
</dbReference>
<comment type="subcellular location">
    <subcellularLocation>
        <location evidence="7">Cytoplasm</location>
    </subcellularLocation>
</comment>
<dbReference type="EC" id="5.3.1.9" evidence="7"/>
<dbReference type="InterPro" id="IPR035482">
    <property type="entry name" value="SIS_PGI_2"/>
</dbReference>
<evidence type="ECO:0000256" key="6">
    <source>
        <dbReference type="ARBA" id="ARBA00029321"/>
    </source>
</evidence>
<dbReference type="PANTHER" id="PTHR11469">
    <property type="entry name" value="GLUCOSE-6-PHOSPHATE ISOMERASE"/>
    <property type="match status" value="1"/>
</dbReference>
<evidence type="ECO:0000256" key="3">
    <source>
        <dbReference type="ARBA" id="ARBA00022432"/>
    </source>
</evidence>
<dbReference type="InterPro" id="IPR001672">
    <property type="entry name" value="G6P_Isomerase"/>
</dbReference>
<comment type="pathway">
    <text evidence="7">Carbohydrate biosynthesis; gluconeogenesis.</text>
</comment>
<comment type="pathway">
    <text evidence="1 7 8">Carbohydrate degradation; glycolysis; D-glyceraldehyde 3-phosphate and glycerone phosphate from D-glucose: step 2/4.</text>
</comment>
<feature type="active site" evidence="7">
    <location>
        <position position="383"/>
    </location>
</feature>
<sequence>MNLAETAAWTKLRTHRGDLRETRLRELFDREPGHGPAMTIEHSGLVLDYSKNLLTAETLDLLIELADERELGTGIRAMFTGEAINTTEQRPALHTALRAPAARSIEVGGRNVVTDIRTVLDRMSAFAERVRSGQWRGATGAPIRAVVNIGIGGSDLGPAMAYQALREFASETLDVRFVANIDGHDISRTLHHLDPATTLFVVSSKTFTTIETLTNARTAREWLLAALDEPAAIARHFVAVSTNAREVAAFGIDPANMFEFWDWVGGRYSLHSAIGLSLMLAIGPDNFRGMLAGAHSIDEHFRTAPPRQNIPILLGLIGVWYRNFWHAHTHAVLPYDQRLSRLPAYLQQLDMESNGKSVDHQGNPIGYDTAPIVWGEPGTNGQHAFYQLLHQGTTTVPADFIGVLRPRHDLTEHHDLLMANLFAQTEALAFGSADDTGPLRGHRDFRGNRPSNTLLLRHLTPYTLGQLIAVYEHKIFTQGWIWGINSFDQWGVELGKVLATKIYAELTTDQPSAHDSSTTALVNRYRHARK</sequence>
<evidence type="ECO:0000313" key="10">
    <source>
        <dbReference type="Proteomes" id="UP001432062"/>
    </source>
</evidence>
<dbReference type="RefSeq" id="WP_329411499.1">
    <property type="nucleotide sequence ID" value="NZ_CP109441.1"/>
</dbReference>
<keyword evidence="7" id="KW-0963">Cytoplasm</keyword>
<dbReference type="InterPro" id="IPR035476">
    <property type="entry name" value="SIS_PGI_1"/>
</dbReference>
<dbReference type="SUPFAM" id="SSF53697">
    <property type="entry name" value="SIS domain"/>
    <property type="match status" value="1"/>
</dbReference>
<comment type="catalytic activity">
    <reaction evidence="6 7 8">
        <text>alpha-D-glucose 6-phosphate = beta-D-fructose 6-phosphate</text>
        <dbReference type="Rhea" id="RHEA:11816"/>
        <dbReference type="ChEBI" id="CHEBI:57634"/>
        <dbReference type="ChEBI" id="CHEBI:58225"/>
        <dbReference type="EC" id="5.3.1.9"/>
    </reaction>
</comment>
<organism evidence="9 10">
    <name type="scientific">Nocardia vinacea</name>
    <dbReference type="NCBI Taxonomy" id="96468"/>
    <lineage>
        <taxon>Bacteria</taxon>
        <taxon>Bacillati</taxon>
        <taxon>Actinomycetota</taxon>
        <taxon>Actinomycetes</taxon>
        <taxon>Mycobacteriales</taxon>
        <taxon>Nocardiaceae</taxon>
        <taxon>Nocardia</taxon>
    </lineage>
</organism>
<dbReference type="InterPro" id="IPR023096">
    <property type="entry name" value="G6P_Isomerase_C"/>
</dbReference>
<dbReference type="CDD" id="cd05016">
    <property type="entry name" value="SIS_PGI_2"/>
    <property type="match status" value="1"/>
</dbReference>
<comment type="similarity">
    <text evidence="2 7 8">Belongs to the GPI family.</text>
</comment>
<evidence type="ECO:0000256" key="2">
    <source>
        <dbReference type="ARBA" id="ARBA00006604"/>
    </source>
</evidence>
<evidence type="ECO:0000256" key="8">
    <source>
        <dbReference type="RuleBase" id="RU000612"/>
    </source>
</evidence>
<keyword evidence="4 7" id="KW-0324">Glycolysis</keyword>
<dbReference type="PANTHER" id="PTHR11469:SF1">
    <property type="entry name" value="GLUCOSE-6-PHOSPHATE ISOMERASE"/>
    <property type="match status" value="1"/>
</dbReference>
<keyword evidence="10" id="KW-1185">Reference proteome</keyword>
<proteinExistence type="inferred from homology"/>
<accession>A0ABZ1Z025</accession>
<dbReference type="EMBL" id="CP109441">
    <property type="protein sequence ID" value="WUV47436.1"/>
    <property type="molecule type" value="Genomic_DNA"/>
</dbReference>
<dbReference type="PROSITE" id="PS51463">
    <property type="entry name" value="P_GLUCOSE_ISOMERASE_3"/>
    <property type="match status" value="1"/>
</dbReference>
<feature type="active site" description="Proton donor" evidence="7">
    <location>
        <position position="352"/>
    </location>
</feature>
<dbReference type="Proteomes" id="UP001432062">
    <property type="component" value="Chromosome"/>
</dbReference>
<evidence type="ECO:0000256" key="5">
    <source>
        <dbReference type="ARBA" id="ARBA00023235"/>
    </source>
</evidence>
<protein>
    <recommendedName>
        <fullName evidence="7">Glucose-6-phosphate isomerase</fullName>
        <shortName evidence="7">GPI</shortName>
        <ecNumber evidence="7">5.3.1.9</ecNumber>
    </recommendedName>
    <alternativeName>
        <fullName evidence="7">Phosphoglucose isomerase</fullName>
        <shortName evidence="7">PGI</shortName>
    </alternativeName>
    <alternativeName>
        <fullName evidence="7">Phosphohexose isomerase</fullName>
        <shortName evidence="7">PHI</shortName>
    </alternativeName>
</protein>
<feature type="active site" evidence="7">
    <location>
        <position position="496"/>
    </location>
</feature>
<evidence type="ECO:0000313" key="9">
    <source>
        <dbReference type="EMBL" id="WUV47436.1"/>
    </source>
</evidence>
<dbReference type="NCBIfam" id="NF001211">
    <property type="entry name" value="PRK00179.1"/>
    <property type="match status" value="1"/>
</dbReference>
<gene>
    <name evidence="7 9" type="primary">pgi</name>
    <name evidence="9" type="ORF">OG563_04125</name>
</gene>
<dbReference type="GO" id="GO:0004347">
    <property type="term" value="F:glucose-6-phosphate isomerase activity"/>
    <property type="evidence" value="ECO:0007669"/>
    <property type="project" value="UniProtKB-EC"/>
</dbReference>
<dbReference type="Gene3D" id="3.40.50.10490">
    <property type="entry name" value="Glucose-6-phosphate isomerase like protein, domain 1"/>
    <property type="match status" value="2"/>
</dbReference>